<keyword evidence="3" id="KW-1185">Reference proteome</keyword>
<organism evidence="2 3">
    <name type="scientific">Penicillium thymicola</name>
    <dbReference type="NCBI Taxonomy" id="293382"/>
    <lineage>
        <taxon>Eukaryota</taxon>
        <taxon>Fungi</taxon>
        <taxon>Dikarya</taxon>
        <taxon>Ascomycota</taxon>
        <taxon>Pezizomycotina</taxon>
        <taxon>Eurotiomycetes</taxon>
        <taxon>Eurotiomycetidae</taxon>
        <taxon>Eurotiales</taxon>
        <taxon>Aspergillaceae</taxon>
        <taxon>Penicillium</taxon>
    </lineage>
</organism>
<protein>
    <submittedName>
        <fullName evidence="2">Uncharacterized protein</fullName>
    </submittedName>
</protein>
<proteinExistence type="predicted"/>
<sequence>MKEGLGYLGITGFVFVFPINYHFNCQSLCIYIVIQIFTVSLLVNPFVPRLNRPAVSNVKETSEINNLTYYCLCQFEWYIWW</sequence>
<gene>
    <name evidence="2" type="ORF">VN97_g6756</name>
</gene>
<dbReference type="AlphaFoldDB" id="A0AAI9TGZ8"/>
<evidence type="ECO:0000313" key="2">
    <source>
        <dbReference type="EMBL" id="KAJ9486573.1"/>
    </source>
</evidence>
<evidence type="ECO:0000256" key="1">
    <source>
        <dbReference type="SAM" id="Phobius"/>
    </source>
</evidence>
<keyword evidence="1" id="KW-0812">Transmembrane</keyword>
<name>A0AAI9TGZ8_PENTH</name>
<evidence type="ECO:0000313" key="3">
    <source>
        <dbReference type="Proteomes" id="UP001227192"/>
    </source>
</evidence>
<feature type="transmembrane region" description="Helical" evidence="1">
    <location>
        <begin position="6"/>
        <end position="23"/>
    </location>
</feature>
<comment type="caution">
    <text evidence="2">The sequence shown here is derived from an EMBL/GenBank/DDBJ whole genome shotgun (WGS) entry which is preliminary data.</text>
</comment>
<keyword evidence="1" id="KW-1133">Transmembrane helix</keyword>
<reference evidence="2" key="1">
    <citation type="submission" date="2015-06" db="EMBL/GenBank/DDBJ databases">
        <authorList>
            <person name="Nguyen H."/>
        </authorList>
    </citation>
    <scope>NUCLEOTIDE SEQUENCE</scope>
    <source>
        <strain evidence="2">DAOM 180753</strain>
    </source>
</reference>
<accession>A0AAI9TGZ8</accession>
<dbReference type="Proteomes" id="UP001227192">
    <property type="component" value="Unassembled WGS sequence"/>
</dbReference>
<keyword evidence="1" id="KW-0472">Membrane</keyword>
<reference evidence="2" key="2">
    <citation type="journal article" date="2016" name="Fungal Biol.">
        <title>Ochratoxin A production by Penicillium thymicola.</title>
        <authorList>
            <person name="Nguyen H.D.T."/>
            <person name="McMullin D.R."/>
            <person name="Ponomareva E."/>
            <person name="Riley R."/>
            <person name="Pomraning K.R."/>
            <person name="Baker S.E."/>
            <person name="Seifert K.A."/>
        </authorList>
    </citation>
    <scope>NUCLEOTIDE SEQUENCE</scope>
    <source>
        <strain evidence="2">DAOM 180753</strain>
    </source>
</reference>
<feature type="transmembrane region" description="Helical" evidence="1">
    <location>
        <begin position="28"/>
        <end position="47"/>
    </location>
</feature>
<dbReference type="EMBL" id="LACB01000202">
    <property type="protein sequence ID" value="KAJ9486573.1"/>
    <property type="molecule type" value="Genomic_DNA"/>
</dbReference>